<dbReference type="Gene3D" id="3.40.50.620">
    <property type="entry name" value="HUPs"/>
    <property type="match status" value="1"/>
</dbReference>
<evidence type="ECO:0000313" key="12">
    <source>
        <dbReference type="Proteomes" id="UP000595847"/>
    </source>
</evidence>
<comment type="subcellular location">
    <subcellularLocation>
        <location evidence="1 8">Cytoplasm</location>
    </subcellularLocation>
</comment>
<evidence type="ECO:0000256" key="1">
    <source>
        <dbReference type="ARBA" id="ARBA00004496"/>
    </source>
</evidence>
<dbReference type="Pfam" id="PF11734">
    <property type="entry name" value="TilS_C"/>
    <property type="match status" value="1"/>
</dbReference>
<dbReference type="Proteomes" id="UP000677234">
    <property type="component" value="Chromosome"/>
</dbReference>
<keyword evidence="3 8" id="KW-0436">Ligase</keyword>
<dbReference type="SUPFAM" id="SSF82829">
    <property type="entry name" value="MesJ substrate recognition domain-like"/>
    <property type="match status" value="1"/>
</dbReference>
<dbReference type="CDD" id="cd01992">
    <property type="entry name" value="TilS_N"/>
    <property type="match status" value="1"/>
</dbReference>
<dbReference type="EMBL" id="CP066308">
    <property type="protein sequence ID" value="QQE74580.1"/>
    <property type="molecule type" value="Genomic_DNA"/>
</dbReference>
<evidence type="ECO:0000256" key="4">
    <source>
        <dbReference type="ARBA" id="ARBA00022694"/>
    </source>
</evidence>
<dbReference type="Proteomes" id="UP000595847">
    <property type="component" value="Chromosome"/>
</dbReference>
<keyword evidence="13" id="KW-1185">Reference proteome</keyword>
<dbReference type="Gene3D" id="3.30.465.60">
    <property type="match status" value="1"/>
</dbReference>
<dbReference type="GO" id="GO:0005524">
    <property type="term" value="F:ATP binding"/>
    <property type="evidence" value="ECO:0007669"/>
    <property type="project" value="UniProtKB-UniRule"/>
</dbReference>
<gene>
    <name evidence="8 10" type="primary">tilS</name>
    <name evidence="10" type="ORF">JD108_00800</name>
    <name evidence="11" type="ORF">KDJ56_00800</name>
</gene>
<reference evidence="10 12" key="1">
    <citation type="submission" date="2020-12" db="EMBL/GenBank/DDBJ databases">
        <title>strain FJAT-54423T represents a novel species of the genus Brevibacillus.</title>
        <authorList>
            <person name="Tang R."/>
        </authorList>
    </citation>
    <scope>NUCLEOTIDE SEQUENCE [LARGE SCALE GENOMIC DNA]</scope>
    <source>
        <strain evidence="10 12">FJAT-54423</strain>
    </source>
</reference>
<keyword evidence="2 8" id="KW-0963">Cytoplasm</keyword>
<organism evidence="10 12">
    <name type="scientific">Brevibacillus composti</name>
    <dbReference type="NCBI Taxonomy" id="2796470"/>
    <lineage>
        <taxon>Bacteria</taxon>
        <taxon>Bacillati</taxon>
        <taxon>Bacillota</taxon>
        <taxon>Bacilli</taxon>
        <taxon>Bacillales</taxon>
        <taxon>Paenibacillaceae</taxon>
        <taxon>Brevibacillus</taxon>
    </lineage>
</organism>
<dbReference type="AlphaFoldDB" id="A0A7T5JP08"/>
<dbReference type="NCBIfam" id="TIGR02433">
    <property type="entry name" value="lysidine_TilS_C"/>
    <property type="match status" value="1"/>
</dbReference>
<evidence type="ECO:0000256" key="8">
    <source>
        <dbReference type="HAMAP-Rule" id="MF_01161"/>
    </source>
</evidence>
<evidence type="ECO:0000313" key="13">
    <source>
        <dbReference type="Proteomes" id="UP000677234"/>
    </source>
</evidence>
<evidence type="ECO:0000256" key="6">
    <source>
        <dbReference type="ARBA" id="ARBA00022840"/>
    </source>
</evidence>
<evidence type="ECO:0000256" key="3">
    <source>
        <dbReference type="ARBA" id="ARBA00022598"/>
    </source>
</evidence>
<comment type="domain">
    <text evidence="8">The N-terminal region contains the highly conserved SGGXDS motif, predicted to be a P-loop motif involved in ATP binding.</text>
</comment>
<dbReference type="PANTHER" id="PTHR43033:SF1">
    <property type="entry name" value="TRNA(ILE)-LYSIDINE SYNTHASE-RELATED"/>
    <property type="match status" value="1"/>
</dbReference>
<dbReference type="InterPro" id="IPR015262">
    <property type="entry name" value="tRNA_Ile_lys_synt_subst-bd"/>
</dbReference>
<dbReference type="GO" id="GO:0006400">
    <property type="term" value="P:tRNA modification"/>
    <property type="evidence" value="ECO:0007669"/>
    <property type="project" value="UniProtKB-UniRule"/>
</dbReference>
<dbReference type="GO" id="GO:0005737">
    <property type="term" value="C:cytoplasm"/>
    <property type="evidence" value="ECO:0007669"/>
    <property type="project" value="UniProtKB-SubCell"/>
</dbReference>
<evidence type="ECO:0000256" key="2">
    <source>
        <dbReference type="ARBA" id="ARBA00022490"/>
    </source>
</evidence>
<evidence type="ECO:0000313" key="11">
    <source>
        <dbReference type="EMBL" id="QUO41663.1"/>
    </source>
</evidence>
<dbReference type="Pfam" id="PF09179">
    <property type="entry name" value="TilS"/>
    <property type="match status" value="1"/>
</dbReference>
<dbReference type="InterPro" id="IPR012094">
    <property type="entry name" value="tRNA_Ile_lys_synt"/>
</dbReference>
<feature type="binding site" evidence="8">
    <location>
        <begin position="26"/>
        <end position="31"/>
    </location>
    <ligand>
        <name>ATP</name>
        <dbReference type="ChEBI" id="CHEBI:30616"/>
    </ligand>
</feature>
<dbReference type="PANTHER" id="PTHR43033">
    <property type="entry name" value="TRNA(ILE)-LYSIDINE SYNTHASE-RELATED"/>
    <property type="match status" value="1"/>
</dbReference>
<comment type="function">
    <text evidence="8">Ligates lysine onto the cytidine present at position 34 of the AUA codon-specific tRNA(Ile) that contains the anticodon CAU, in an ATP-dependent manner. Cytidine is converted to lysidine, thus changing the amino acid specificity of the tRNA from methionine to isoleucine.</text>
</comment>
<dbReference type="InterPro" id="IPR014729">
    <property type="entry name" value="Rossmann-like_a/b/a_fold"/>
</dbReference>
<reference evidence="11" key="2">
    <citation type="submission" date="2021-04" db="EMBL/GenBank/DDBJ databases">
        <title>Brevibacillus composti FJAT-54423, complete genome.</title>
        <authorList>
            <person name="Tang R."/>
        </authorList>
    </citation>
    <scope>NUCLEOTIDE SEQUENCE</scope>
    <source>
        <strain evidence="11">FJAT-54424</strain>
    </source>
</reference>
<dbReference type="RefSeq" id="WP_198828156.1">
    <property type="nucleotide sequence ID" value="NZ_CP066308.1"/>
</dbReference>
<accession>A0A7T5JP08</accession>
<dbReference type="InterPro" id="IPR012795">
    <property type="entry name" value="tRNA_Ile_lys_synt_N"/>
</dbReference>
<dbReference type="SUPFAM" id="SSF56037">
    <property type="entry name" value="PheT/TilS domain"/>
    <property type="match status" value="1"/>
</dbReference>
<evidence type="ECO:0000313" key="10">
    <source>
        <dbReference type="EMBL" id="QQE74580.1"/>
    </source>
</evidence>
<dbReference type="GO" id="GO:0032267">
    <property type="term" value="F:tRNA(Ile)-lysidine synthase activity"/>
    <property type="evidence" value="ECO:0007669"/>
    <property type="project" value="UniProtKB-EC"/>
</dbReference>
<dbReference type="InterPro" id="IPR012796">
    <property type="entry name" value="Lysidine-tRNA-synth_C"/>
</dbReference>
<name>A0A7T5JP08_9BACL</name>
<sequence length="475" mass="54099">MLESVRTNIEQHRLLEPGASIVVGLSGGNDSTALLHILWALNSHYQYGWTLHAVHLNHGFRGEEAREDARYAKELCASLGVAFHLYERDIPEVMKQTGMGPQEASRAVRYAIFEQVAREVGASRIAVAHHADDQIETILFRLIRGTRLSGLAGMPDRRWLVEGEIELVRPLLPVSRAELERYCREHGLAPREDSSNLSRKYARNLIRLEVMPLLRQINERYGEHILSLSASVREDEAYLQKLSREQLEESVIRQKKGDITIDRNKFQSCDVALQRRMITLILNYLSRQIEWSSLHVEAVLHMIEGSRPSAEMNLPGGVSAAREYGQVRFRLDGQTRHRQCFCYRLAVPGITLVPESGASVHTYYRDGPIDWEKLPDDTAVFDADRLPGPLCIRSRKPGDRMPLWGTAGSKKLKDLLIDAKVPQRWRDRLPILTAGEQVIWVPGIRRSAVAPVDQGTKRVLYVEVEFGEEWREVLK</sequence>
<dbReference type="InterPro" id="IPR011063">
    <property type="entry name" value="TilS/TtcA_N"/>
</dbReference>
<evidence type="ECO:0000256" key="5">
    <source>
        <dbReference type="ARBA" id="ARBA00022741"/>
    </source>
</evidence>
<feature type="domain" description="Lysidine-tRNA(Ile) synthetase C-terminal" evidence="9">
    <location>
        <begin position="390"/>
        <end position="462"/>
    </location>
</feature>
<dbReference type="HAMAP" id="MF_01161">
    <property type="entry name" value="tRNA_Ile_lys_synt"/>
    <property type="match status" value="1"/>
</dbReference>
<dbReference type="Pfam" id="PF01171">
    <property type="entry name" value="ATP_bind_3"/>
    <property type="match status" value="1"/>
</dbReference>
<dbReference type="KEGG" id="bcop:JD108_00800"/>
<comment type="catalytic activity">
    <reaction evidence="7 8">
        <text>cytidine(34) in tRNA(Ile2) + L-lysine + ATP = lysidine(34) in tRNA(Ile2) + AMP + diphosphate + H(+)</text>
        <dbReference type="Rhea" id="RHEA:43744"/>
        <dbReference type="Rhea" id="RHEA-COMP:10625"/>
        <dbReference type="Rhea" id="RHEA-COMP:10670"/>
        <dbReference type="ChEBI" id="CHEBI:15378"/>
        <dbReference type="ChEBI" id="CHEBI:30616"/>
        <dbReference type="ChEBI" id="CHEBI:32551"/>
        <dbReference type="ChEBI" id="CHEBI:33019"/>
        <dbReference type="ChEBI" id="CHEBI:82748"/>
        <dbReference type="ChEBI" id="CHEBI:83665"/>
        <dbReference type="ChEBI" id="CHEBI:456215"/>
        <dbReference type="EC" id="6.3.4.19"/>
    </reaction>
</comment>
<proteinExistence type="inferred from homology"/>
<evidence type="ECO:0000259" key="9">
    <source>
        <dbReference type="SMART" id="SM00977"/>
    </source>
</evidence>
<dbReference type="SUPFAM" id="SSF52402">
    <property type="entry name" value="Adenine nucleotide alpha hydrolases-like"/>
    <property type="match status" value="1"/>
</dbReference>
<protein>
    <recommendedName>
        <fullName evidence="8">tRNA(Ile)-lysidine synthase</fullName>
        <ecNumber evidence="8">6.3.4.19</ecNumber>
    </recommendedName>
    <alternativeName>
        <fullName evidence="8">tRNA(Ile)-2-lysyl-cytidine synthase</fullName>
    </alternativeName>
    <alternativeName>
        <fullName evidence="8">tRNA(Ile)-lysidine synthetase</fullName>
    </alternativeName>
</protein>
<dbReference type="SMART" id="SM00977">
    <property type="entry name" value="TilS_C"/>
    <property type="match status" value="1"/>
</dbReference>
<keyword evidence="6 8" id="KW-0067">ATP-binding</keyword>
<dbReference type="EMBL" id="CP073708">
    <property type="protein sequence ID" value="QUO41663.1"/>
    <property type="molecule type" value="Genomic_DNA"/>
</dbReference>
<evidence type="ECO:0000256" key="7">
    <source>
        <dbReference type="ARBA" id="ARBA00048539"/>
    </source>
</evidence>
<keyword evidence="5 8" id="KW-0547">Nucleotide-binding</keyword>
<comment type="similarity">
    <text evidence="8">Belongs to the tRNA(Ile)-lysidine synthase family.</text>
</comment>
<keyword evidence="4 8" id="KW-0819">tRNA processing</keyword>
<dbReference type="NCBIfam" id="TIGR02432">
    <property type="entry name" value="lysidine_TilS_N"/>
    <property type="match status" value="1"/>
</dbReference>
<dbReference type="EC" id="6.3.4.19" evidence="8"/>